<feature type="domain" description="Major tropism determinant N-terminal" evidence="1">
    <location>
        <begin position="3"/>
        <end position="31"/>
    </location>
</feature>
<gene>
    <name evidence="2" type="ORF">LNN31_13520</name>
</gene>
<name>A0ABY6HBD3_9FIRM</name>
<evidence type="ECO:0000259" key="1">
    <source>
        <dbReference type="Pfam" id="PF18454"/>
    </source>
</evidence>
<dbReference type="Proteomes" id="UP001163550">
    <property type="component" value="Chromosome"/>
</dbReference>
<sequence length="110" mass="11912">MSIKRGEKLRLPVLPDGELGFCTDTKELFIGTMDGNYQVSAPSGSDQAYTHTQSIPESVWTVTLPDGFKEFPAVTITDSSGRQMFGQVDYTYPVVTLTFGGAFSGKASFS</sequence>
<dbReference type="InterPro" id="IPR041352">
    <property type="entry name" value="Mtd_N"/>
</dbReference>
<dbReference type="EMBL" id="CP087994">
    <property type="protein sequence ID" value="UYO61795.1"/>
    <property type="molecule type" value="Genomic_DNA"/>
</dbReference>
<dbReference type="Pfam" id="PF18454">
    <property type="entry name" value="Mtd_N"/>
    <property type="match status" value="1"/>
</dbReference>
<dbReference type="RefSeq" id="WP_263992586.1">
    <property type="nucleotide sequence ID" value="NZ_CP087994.1"/>
</dbReference>
<protein>
    <recommendedName>
        <fullName evidence="1">Major tropism determinant N-terminal domain-containing protein</fullName>
    </recommendedName>
</protein>
<evidence type="ECO:0000313" key="2">
    <source>
        <dbReference type="EMBL" id="UYO61795.1"/>
    </source>
</evidence>
<keyword evidence="3" id="KW-1185">Reference proteome</keyword>
<proteinExistence type="predicted"/>
<organism evidence="2 3">
    <name type="scientific">Acetobacterium wieringae</name>
    <dbReference type="NCBI Taxonomy" id="52694"/>
    <lineage>
        <taxon>Bacteria</taxon>
        <taxon>Bacillati</taxon>
        <taxon>Bacillota</taxon>
        <taxon>Clostridia</taxon>
        <taxon>Eubacteriales</taxon>
        <taxon>Eubacteriaceae</taxon>
        <taxon>Acetobacterium</taxon>
    </lineage>
</organism>
<reference evidence="2" key="1">
    <citation type="submission" date="2021-11" db="EMBL/GenBank/DDBJ databases">
        <title>Isoprene-degrading acetogen.</title>
        <authorList>
            <person name="Yang Y."/>
            <person name="Jin H."/>
            <person name="Yan J."/>
        </authorList>
    </citation>
    <scope>NUCLEOTIDE SEQUENCE</scope>
    <source>
        <strain evidence="2">Berkeley</strain>
    </source>
</reference>
<accession>A0ABY6HBD3</accession>
<evidence type="ECO:0000313" key="3">
    <source>
        <dbReference type="Proteomes" id="UP001163550"/>
    </source>
</evidence>